<sequence length="599" mass="66880">MDPADRVKKEEEGQLEEEGRGRRSKHQEYTQLTPLMTQNGPAGMMMQQQQMYQAGYQMPPSVYPSAPPTPGMVPSGAVPPPTVMYPGAPTPSHLHPGYQGYASGSSTPINPNARSPARSRKAMGMDQTSSWLGQQHPHLGAPGTPGPGSPYASRAPSVMSTMTNFNDDAVSVMSVPNLVELQPATSHQTENIDPARMGPMVEAVTSLAHRLTQPQPDQAYLAACQLAEILSRSNAGAEKLPKQTLDTLIQKSLEALWRMNGAQLESEPVITMLGKLFSILHKLALISSYTRTMIVTVCQTGNIFQFVLNITCQSLRTRVFIRAIAFLNALVRDQHSDYAKGIMSILASDRDFFSFIYTQMINTHISTALEFVCRILKAGDRRALRERLTEKKVQYLLNGSEQHEGLLKRCMRKNEKTNIDNALRIIELLLRMDAGLNPHELDIQKWFINQNLFGYLNECLPSKDQKRITIALNIFANLAGSPHIDDETATKIAFLMVQCVSHRDLKLQNMIIFTLSTVSGKRKNLQRLLVETNALNYACHLIKEYGNKQNIEDMAKNTLIEEALNVCHRQLQLQLPQELATQLWTEGTDKAQLTDLFLN</sequence>
<comment type="caution">
    <text evidence="2">The sequence shown here is derived from an EMBL/GenBank/DDBJ whole genome shotgun (WGS) entry which is preliminary data.</text>
</comment>
<evidence type="ECO:0000256" key="1">
    <source>
        <dbReference type="SAM" id="MobiDB-lite"/>
    </source>
</evidence>
<gene>
    <name evidence="2" type="ORF">PMAYCL1PPCAC_03617</name>
</gene>
<protein>
    <submittedName>
        <fullName evidence="2">Uncharacterized protein</fullName>
    </submittedName>
</protein>
<feature type="compositionally biased region" description="Basic and acidic residues" evidence="1">
    <location>
        <begin position="1"/>
        <end position="21"/>
    </location>
</feature>
<evidence type="ECO:0000313" key="2">
    <source>
        <dbReference type="EMBL" id="GMR33422.1"/>
    </source>
</evidence>
<feature type="compositionally biased region" description="Polar residues" evidence="1">
    <location>
        <begin position="102"/>
        <end position="113"/>
    </location>
</feature>
<dbReference type="SUPFAM" id="SSF48371">
    <property type="entry name" value="ARM repeat"/>
    <property type="match status" value="1"/>
</dbReference>
<dbReference type="Proteomes" id="UP001328107">
    <property type="component" value="Unassembled WGS sequence"/>
</dbReference>
<organism evidence="2 3">
    <name type="scientific">Pristionchus mayeri</name>
    <dbReference type="NCBI Taxonomy" id="1317129"/>
    <lineage>
        <taxon>Eukaryota</taxon>
        <taxon>Metazoa</taxon>
        <taxon>Ecdysozoa</taxon>
        <taxon>Nematoda</taxon>
        <taxon>Chromadorea</taxon>
        <taxon>Rhabditida</taxon>
        <taxon>Rhabditina</taxon>
        <taxon>Diplogasteromorpha</taxon>
        <taxon>Diplogasteroidea</taxon>
        <taxon>Neodiplogasteridae</taxon>
        <taxon>Pristionchus</taxon>
    </lineage>
</organism>
<dbReference type="AlphaFoldDB" id="A0AAN5C849"/>
<reference evidence="3" key="1">
    <citation type="submission" date="2022-10" db="EMBL/GenBank/DDBJ databases">
        <title>Genome assembly of Pristionchus species.</title>
        <authorList>
            <person name="Yoshida K."/>
            <person name="Sommer R.J."/>
        </authorList>
    </citation>
    <scope>NUCLEOTIDE SEQUENCE [LARGE SCALE GENOMIC DNA]</scope>
    <source>
        <strain evidence="3">RS5460</strain>
    </source>
</reference>
<evidence type="ECO:0000313" key="3">
    <source>
        <dbReference type="Proteomes" id="UP001328107"/>
    </source>
</evidence>
<feature type="region of interest" description="Disordered" evidence="1">
    <location>
        <begin position="1"/>
        <end position="32"/>
    </location>
</feature>
<feature type="region of interest" description="Disordered" evidence="1">
    <location>
        <begin position="84"/>
        <end position="155"/>
    </location>
</feature>
<name>A0AAN5C849_9BILA</name>
<keyword evidence="3" id="KW-1185">Reference proteome</keyword>
<accession>A0AAN5C849</accession>
<feature type="non-terminal residue" evidence="2">
    <location>
        <position position="599"/>
    </location>
</feature>
<dbReference type="InterPro" id="IPR016024">
    <property type="entry name" value="ARM-type_fold"/>
</dbReference>
<dbReference type="EMBL" id="BTRK01000001">
    <property type="protein sequence ID" value="GMR33422.1"/>
    <property type="molecule type" value="Genomic_DNA"/>
</dbReference>
<proteinExistence type="predicted"/>